<dbReference type="EMBL" id="AQQZ01000003">
    <property type="protein sequence ID" value="KNG94001.1"/>
    <property type="molecule type" value="Genomic_DNA"/>
</dbReference>
<evidence type="ECO:0000259" key="12">
    <source>
        <dbReference type="Pfam" id="PF00561"/>
    </source>
</evidence>
<dbReference type="Pfam" id="PF00561">
    <property type="entry name" value="Abhydrolase_1"/>
    <property type="match status" value="1"/>
</dbReference>
<dbReference type="Proteomes" id="UP000036938">
    <property type="component" value="Unassembled WGS sequence"/>
</dbReference>
<evidence type="ECO:0000256" key="10">
    <source>
        <dbReference type="ARBA" id="ARBA00047409"/>
    </source>
</evidence>
<comment type="function">
    <text evidence="9">Acts as an acyl-protein thioesterase that hydrolyzes fatty acids from acylated residues in proteins. Regulates the mitochondrial S-depalmitoylation of the nucleophilic active site residue of peroxiredoxin-5/PRDX5, a key antioxidant protein, therefore modulating mitochondrial antioxidant ability. Also catalyzes the deglucuronidation of mycophenolic acid acyl-glucuronide, an active metabolite of the immunosuppressant drug mycophenolate.</text>
</comment>
<keyword evidence="3" id="KW-0809">Transit peptide</keyword>
<evidence type="ECO:0000256" key="3">
    <source>
        <dbReference type="ARBA" id="ARBA00022946"/>
    </source>
</evidence>
<dbReference type="AlphaFoldDB" id="A0A0L1JQJ2"/>
<evidence type="ECO:0000256" key="11">
    <source>
        <dbReference type="ARBA" id="ARBA00047972"/>
    </source>
</evidence>
<evidence type="ECO:0000256" key="6">
    <source>
        <dbReference type="ARBA" id="ARBA00041520"/>
    </source>
</evidence>
<dbReference type="GO" id="GO:0102390">
    <property type="term" value="F:mycophenolic acid acyl-glucuronide esterase activity"/>
    <property type="evidence" value="ECO:0007669"/>
    <property type="project" value="UniProtKB-EC"/>
</dbReference>
<dbReference type="InterPro" id="IPR029058">
    <property type="entry name" value="AB_hydrolase_fold"/>
</dbReference>
<evidence type="ECO:0000256" key="2">
    <source>
        <dbReference type="ARBA" id="ARBA00022801"/>
    </source>
</evidence>
<dbReference type="InterPro" id="IPR000073">
    <property type="entry name" value="AB_hydrolase_1"/>
</dbReference>
<dbReference type="PANTHER" id="PTHR16138:SF7">
    <property type="entry name" value="PALMITOYL-PROTEIN THIOESTERASE ABHD10, MITOCHONDRIAL"/>
    <property type="match status" value="1"/>
</dbReference>
<dbReference type="Gene3D" id="3.40.50.1820">
    <property type="entry name" value="alpha/beta hydrolase"/>
    <property type="match status" value="1"/>
</dbReference>
<reference evidence="13 14" key="1">
    <citation type="journal article" date="2015" name="Int. J. Syst. Evol. Microbiol.">
        <title>Aestuariivita atlantica sp. nov., isolated from deep sea sediment of the Atlantic Ocean.</title>
        <authorList>
            <person name="Li G."/>
            <person name="Lai Q."/>
            <person name="Du Y."/>
            <person name="Liu X."/>
            <person name="Sun F."/>
            <person name="Shao Z."/>
        </authorList>
    </citation>
    <scope>NUCLEOTIDE SEQUENCE [LARGE SCALE GENOMIC DNA]</scope>
    <source>
        <strain evidence="13 14">22II-S11-z3</strain>
    </source>
</reference>
<comment type="caution">
    <text evidence="13">The sequence shown here is derived from an EMBL/GenBank/DDBJ whole genome shotgun (WGS) entry which is preliminary data.</text>
</comment>
<organism evidence="13 14">
    <name type="scientific">Pseudaestuariivita atlantica</name>
    <dbReference type="NCBI Taxonomy" id="1317121"/>
    <lineage>
        <taxon>Bacteria</taxon>
        <taxon>Pseudomonadati</taxon>
        <taxon>Pseudomonadota</taxon>
        <taxon>Alphaproteobacteria</taxon>
        <taxon>Rhodobacterales</taxon>
        <taxon>Paracoccaceae</taxon>
        <taxon>Pseudaestuariivita</taxon>
    </lineage>
</organism>
<accession>A0A0L1JQJ2</accession>
<dbReference type="RefSeq" id="WP_050530139.1">
    <property type="nucleotide sequence ID" value="NZ_AQQZ01000003.1"/>
</dbReference>
<comment type="catalytic activity">
    <reaction evidence="11">
        <text>mycophenolic acid O-acyl-beta-D-glucuronide + H2O = mycophenolate + D-glucuronate + H(+)</text>
        <dbReference type="Rhea" id="RHEA:34179"/>
        <dbReference type="ChEBI" id="CHEBI:15377"/>
        <dbReference type="ChEBI" id="CHEBI:15378"/>
        <dbReference type="ChEBI" id="CHEBI:58720"/>
        <dbReference type="ChEBI" id="CHEBI:62932"/>
        <dbReference type="ChEBI" id="CHEBI:66982"/>
        <dbReference type="EC" id="3.1.1.93"/>
    </reaction>
    <physiologicalReaction direction="left-to-right" evidence="11">
        <dbReference type="Rhea" id="RHEA:34180"/>
    </physiologicalReaction>
</comment>
<evidence type="ECO:0000313" key="14">
    <source>
        <dbReference type="Proteomes" id="UP000036938"/>
    </source>
</evidence>
<gene>
    <name evidence="13" type="ORF">ATO11_06985</name>
</gene>
<evidence type="ECO:0000256" key="5">
    <source>
        <dbReference type="ARBA" id="ARBA00039314"/>
    </source>
</evidence>
<dbReference type="PRINTS" id="PR00111">
    <property type="entry name" value="ABHYDROLASE"/>
</dbReference>
<evidence type="ECO:0000256" key="7">
    <source>
        <dbReference type="ARBA" id="ARBA00042645"/>
    </source>
</evidence>
<feature type="domain" description="AB hydrolase-1" evidence="12">
    <location>
        <begin position="48"/>
        <end position="145"/>
    </location>
</feature>
<dbReference type="EC" id="3.1.2.22" evidence="1"/>
<keyword evidence="2 13" id="KW-0378">Hydrolase</keyword>
<evidence type="ECO:0000256" key="9">
    <source>
        <dbReference type="ARBA" id="ARBA00046047"/>
    </source>
</evidence>
<evidence type="ECO:0000256" key="1">
    <source>
        <dbReference type="ARBA" id="ARBA00012423"/>
    </source>
</evidence>
<evidence type="ECO:0000313" key="13">
    <source>
        <dbReference type="EMBL" id="KNG94001.1"/>
    </source>
</evidence>
<comment type="catalytic activity">
    <reaction evidence="10">
        <text>S-hexadecanoyl-L-cysteinyl-[protein] + H2O = L-cysteinyl-[protein] + hexadecanoate + H(+)</text>
        <dbReference type="Rhea" id="RHEA:19233"/>
        <dbReference type="Rhea" id="RHEA-COMP:10131"/>
        <dbReference type="Rhea" id="RHEA-COMP:11032"/>
        <dbReference type="ChEBI" id="CHEBI:7896"/>
        <dbReference type="ChEBI" id="CHEBI:15377"/>
        <dbReference type="ChEBI" id="CHEBI:15378"/>
        <dbReference type="ChEBI" id="CHEBI:29950"/>
        <dbReference type="ChEBI" id="CHEBI:74151"/>
        <dbReference type="EC" id="3.1.2.22"/>
    </reaction>
    <physiologicalReaction direction="left-to-right" evidence="10">
        <dbReference type="Rhea" id="RHEA:19234"/>
    </physiologicalReaction>
</comment>
<dbReference type="InterPro" id="IPR052382">
    <property type="entry name" value="ABHD10_acyl-thioesterase"/>
</dbReference>
<evidence type="ECO:0000256" key="4">
    <source>
        <dbReference type="ARBA" id="ARBA00039132"/>
    </source>
</evidence>
<dbReference type="PANTHER" id="PTHR16138">
    <property type="entry name" value="MYCOPHENOLIC ACID ACYL-GLUCURONIDE ESTERASE, MITOCHONDRIAL"/>
    <property type="match status" value="1"/>
</dbReference>
<evidence type="ECO:0000256" key="8">
    <source>
        <dbReference type="ARBA" id="ARBA00042704"/>
    </source>
</evidence>
<dbReference type="EC" id="3.1.1.93" evidence="4"/>
<protein>
    <recommendedName>
        <fullName evidence="5">Palmitoyl-protein thioesterase ABHD10, mitochondrial</fullName>
        <ecNumber evidence="4">3.1.1.93</ecNumber>
        <ecNumber evidence="1">3.1.2.22</ecNumber>
    </recommendedName>
    <alternativeName>
        <fullName evidence="7">Acyl-protein thioesterase ABHD10</fullName>
    </alternativeName>
    <alternativeName>
        <fullName evidence="8">Alpha/beta hydrolase domain-containing protein 10</fullName>
    </alternativeName>
    <alternativeName>
        <fullName evidence="6">Mycophenolic acid acyl-glucuronide esterase, mitochondrial</fullName>
    </alternativeName>
</protein>
<dbReference type="OrthoDB" id="9813296at2"/>
<sequence length="247" mass="26828">MPDMFETPMGRRIAYHRTKGRGPGVVFLGGLMSDMTGTKAVHLEDWAQRAGRAFLRFDYSGHGQSSGTFTEGCIGDWAADAMAVLGALTEGPQILVGSSMGGWVSLLIARAMPERVAGLVTIAAAPDFTEDGMWASFTDDQKAAMERDGVVHLPSDYGEPYPITSRMIEDGRAQLVLRSPLYLPFPVRMLQGTADEDVDMSVALRLLEHATGDDIRLTLVKGADHRFSTPDCLTLIEKSVEKVAHRG</sequence>
<dbReference type="PATRIC" id="fig|1317121.7.peg.2000"/>
<dbReference type="GO" id="GO:0008474">
    <property type="term" value="F:palmitoyl-(protein) hydrolase activity"/>
    <property type="evidence" value="ECO:0007669"/>
    <property type="project" value="UniProtKB-EC"/>
</dbReference>
<dbReference type="STRING" id="1317121.ATO11_06985"/>
<dbReference type="SUPFAM" id="SSF53474">
    <property type="entry name" value="alpha/beta-Hydrolases"/>
    <property type="match status" value="1"/>
</dbReference>
<name>A0A0L1JQJ2_9RHOB</name>
<keyword evidence="14" id="KW-1185">Reference proteome</keyword>
<proteinExistence type="predicted"/>